<evidence type="ECO:0000313" key="1">
    <source>
        <dbReference type="EMBL" id="MCF7541980.1"/>
    </source>
</evidence>
<accession>A0ABS9I2G0</accession>
<comment type="caution">
    <text evidence="1">The sequence shown here is derived from an EMBL/GenBank/DDBJ whole genome shotgun (WGS) entry which is preliminary data.</text>
</comment>
<dbReference type="EMBL" id="JAKJXH010000005">
    <property type="protein sequence ID" value="MCF7541980.1"/>
    <property type="molecule type" value="Genomic_DNA"/>
</dbReference>
<sequence>MSNAACLLATFISTDQRDLSSSVADILTDMLTIKGAIDQSYVEDRRFEPFMLWLNAIYAGTNAPPQVTDRDFGVYNEVVNNWGNGQNLSAALEAICVYHLANSEDKGGQWNPEFKKPPFDLLPFELSAICQVRQNSGLETPAVMHNLLPIKKTDLEKLNFSSGDILKKVNAAYEDFFE</sequence>
<name>A0ABS9I2G0_9PSED</name>
<dbReference type="RefSeq" id="WP_237251190.1">
    <property type="nucleotide sequence ID" value="NZ_JAKJXE010000001.1"/>
</dbReference>
<organism evidence="1 2">
    <name type="scientific">Pseudomonas petrae</name>
    <dbReference type="NCBI Taxonomy" id="2912190"/>
    <lineage>
        <taxon>Bacteria</taxon>
        <taxon>Pseudomonadati</taxon>
        <taxon>Pseudomonadota</taxon>
        <taxon>Gammaproteobacteria</taxon>
        <taxon>Pseudomonadales</taxon>
        <taxon>Pseudomonadaceae</taxon>
        <taxon>Pseudomonas</taxon>
    </lineage>
</organism>
<protein>
    <submittedName>
        <fullName evidence="1">Uncharacterized protein</fullName>
    </submittedName>
</protein>
<proteinExistence type="predicted"/>
<evidence type="ECO:0000313" key="2">
    <source>
        <dbReference type="Proteomes" id="UP001162905"/>
    </source>
</evidence>
<keyword evidence="2" id="KW-1185">Reference proteome</keyword>
<dbReference type="Proteomes" id="UP001162905">
    <property type="component" value="Unassembled WGS sequence"/>
</dbReference>
<gene>
    <name evidence="1" type="ORF">L4G47_07060</name>
</gene>
<reference evidence="1" key="1">
    <citation type="submission" date="2022-01" db="EMBL/GenBank/DDBJ databases">
        <title>Pseudomonas sp. nov. isolated from Antarctic regolith.</title>
        <authorList>
            <person name="Novakova D."/>
            <person name="Sedlar K."/>
        </authorList>
    </citation>
    <scope>NUCLEOTIDE SEQUENCE</scope>
    <source>
        <strain evidence="1">P2647</strain>
    </source>
</reference>